<evidence type="ECO:0000313" key="2">
    <source>
        <dbReference type="EMBL" id="ORZ23234.1"/>
    </source>
</evidence>
<gene>
    <name evidence="2" type="ORF">BCR42DRAFT_404317</name>
</gene>
<dbReference type="InterPro" id="IPR020843">
    <property type="entry name" value="ER"/>
</dbReference>
<dbReference type="Gene3D" id="3.90.180.10">
    <property type="entry name" value="Medium-chain alcohol dehydrogenases, catalytic domain"/>
    <property type="match status" value="1"/>
</dbReference>
<dbReference type="STRING" id="90262.A0A1X2IW09"/>
<accession>A0A1X2IW09</accession>
<evidence type="ECO:0000313" key="3">
    <source>
        <dbReference type="Proteomes" id="UP000193560"/>
    </source>
</evidence>
<dbReference type="InterPro" id="IPR036291">
    <property type="entry name" value="NAD(P)-bd_dom_sf"/>
</dbReference>
<dbReference type="Pfam" id="PF13602">
    <property type="entry name" value="ADH_zinc_N_2"/>
    <property type="match status" value="1"/>
</dbReference>
<evidence type="ECO:0000259" key="1">
    <source>
        <dbReference type="SMART" id="SM00829"/>
    </source>
</evidence>
<dbReference type="OrthoDB" id="201656at2759"/>
<dbReference type="EMBL" id="MCGE01000003">
    <property type="protein sequence ID" value="ORZ23234.1"/>
    <property type="molecule type" value="Genomic_DNA"/>
</dbReference>
<keyword evidence="3" id="KW-1185">Reference proteome</keyword>
<organism evidence="2 3">
    <name type="scientific">Absidia repens</name>
    <dbReference type="NCBI Taxonomy" id="90262"/>
    <lineage>
        <taxon>Eukaryota</taxon>
        <taxon>Fungi</taxon>
        <taxon>Fungi incertae sedis</taxon>
        <taxon>Mucoromycota</taxon>
        <taxon>Mucoromycotina</taxon>
        <taxon>Mucoromycetes</taxon>
        <taxon>Mucorales</taxon>
        <taxon>Cunninghamellaceae</taxon>
        <taxon>Absidia</taxon>
    </lineage>
</organism>
<dbReference type="InterPro" id="IPR011032">
    <property type="entry name" value="GroES-like_sf"/>
</dbReference>
<protein>
    <submittedName>
        <fullName evidence="2">Chaperonin 10-like protein</fullName>
    </submittedName>
</protein>
<dbReference type="CDD" id="cd08267">
    <property type="entry name" value="MDR1"/>
    <property type="match status" value="1"/>
</dbReference>
<dbReference type="GO" id="GO:0016491">
    <property type="term" value="F:oxidoreductase activity"/>
    <property type="evidence" value="ECO:0007669"/>
    <property type="project" value="InterPro"/>
</dbReference>
<dbReference type="InterPro" id="IPR013154">
    <property type="entry name" value="ADH-like_N"/>
</dbReference>
<dbReference type="PANTHER" id="PTHR11695:SF294">
    <property type="entry name" value="RETICULON-4-INTERACTING PROTEIN 1, MITOCHONDRIAL"/>
    <property type="match status" value="1"/>
</dbReference>
<dbReference type="SUPFAM" id="SSF50129">
    <property type="entry name" value="GroES-like"/>
    <property type="match status" value="1"/>
</dbReference>
<proteinExistence type="predicted"/>
<dbReference type="PANTHER" id="PTHR11695">
    <property type="entry name" value="ALCOHOL DEHYDROGENASE RELATED"/>
    <property type="match status" value="1"/>
</dbReference>
<dbReference type="AlphaFoldDB" id="A0A1X2IW09"/>
<name>A0A1X2IW09_9FUNG</name>
<reference evidence="2 3" key="1">
    <citation type="submission" date="2016-07" db="EMBL/GenBank/DDBJ databases">
        <title>Pervasive Adenine N6-methylation of Active Genes in Fungi.</title>
        <authorList>
            <consortium name="DOE Joint Genome Institute"/>
            <person name="Mondo S.J."/>
            <person name="Dannebaum R.O."/>
            <person name="Kuo R.C."/>
            <person name="Labutti K."/>
            <person name="Haridas S."/>
            <person name="Kuo A."/>
            <person name="Salamov A."/>
            <person name="Ahrendt S.R."/>
            <person name="Lipzen A."/>
            <person name="Sullivan W."/>
            <person name="Andreopoulos W.B."/>
            <person name="Clum A."/>
            <person name="Lindquist E."/>
            <person name="Daum C."/>
            <person name="Ramamoorthy G.K."/>
            <person name="Gryganskyi A."/>
            <person name="Culley D."/>
            <person name="Magnuson J.K."/>
            <person name="James T.Y."/>
            <person name="O'Malley M.A."/>
            <person name="Stajich J.E."/>
            <person name="Spatafora J.W."/>
            <person name="Visel A."/>
            <person name="Grigoriev I.V."/>
        </authorList>
    </citation>
    <scope>NUCLEOTIDE SEQUENCE [LARGE SCALE GENOMIC DNA]</scope>
    <source>
        <strain evidence="2 3">NRRL 1336</strain>
    </source>
</reference>
<dbReference type="InterPro" id="IPR050700">
    <property type="entry name" value="YIM1/Zinc_Alcohol_DH_Fams"/>
</dbReference>
<sequence length="363" mass="38803">MSTEIPTSMKALVLEQFGPPEALKYKTVPVPKLNKPTELLVRVVAASVNPVEAKLRSGNIGSFLVKKNAILGGDYSGSVVAKGSQVTEFEIGDAVFGTLRPPSGPQGSYAEYIVVDLQSDKGIAKKPDHVSFRDAAALGVAALTALLAVVLKAPLPLKYNGQGPRPKVLVIGASGGVGLYGVQVGKAIGAHVVGICSSKNASLVKSFGADRVVDYNDSEAMADLANNEKESFDVLFDLVGGEYYYKNFSPLVKKKTGVFASSVGPVAQFGSSKAGVFDYLGVGAAYAYRQLFAPCRYAMTLNLPAYKIPTDILYLLEQNLIKSYIPEENVFTLEEGYKAHQKIESHRTVGKIVLNISPDDFEK</sequence>
<dbReference type="Proteomes" id="UP000193560">
    <property type="component" value="Unassembled WGS sequence"/>
</dbReference>
<dbReference type="SUPFAM" id="SSF51735">
    <property type="entry name" value="NAD(P)-binding Rossmann-fold domains"/>
    <property type="match status" value="1"/>
</dbReference>
<dbReference type="Pfam" id="PF08240">
    <property type="entry name" value="ADH_N"/>
    <property type="match status" value="1"/>
</dbReference>
<dbReference type="Gene3D" id="3.40.50.720">
    <property type="entry name" value="NAD(P)-binding Rossmann-like Domain"/>
    <property type="match status" value="1"/>
</dbReference>
<dbReference type="SMART" id="SM00829">
    <property type="entry name" value="PKS_ER"/>
    <property type="match status" value="1"/>
</dbReference>
<comment type="caution">
    <text evidence="2">The sequence shown here is derived from an EMBL/GenBank/DDBJ whole genome shotgun (WGS) entry which is preliminary data.</text>
</comment>
<feature type="domain" description="Enoyl reductase (ER)" evidence="1">
    <location>
        <begin position="18"/>
        <end position="354"/>
    </location>
</feature>